<comment type="similarity">
    <text evidence="1">Belongs to the peptidase A24 family.</text>
</comment>
<feature type="transmembrane region" description="Helical" evidence="2">
    <location>
        <begin position="86"/>
        <end position="106"/>
    </location>
</feature>
<dbReference type="Proteomes" id="UP001521150">
    <property type="component" value="Unassembled WGS sequence"/>
</dbReference>
<keyword evidence="2" id="KW-0812">Transmembrane</keyword>
<keyword evidence="2" id="KW-1133">Transmembrane helix</keyword>
<evidence type="ECO:0000313" key="5">
    <source>
        <dbReference type="Proteomes" id="UP001521150"/>
    </source>
</evidence>
<feature type="transmembrane region" description="Helical" evidence="2">
    <location>
        <begin position="6"/>
        <end position="25"/>
    </location>
</feature>
<evidence type="ECO:0000259" key="3">
    <source>
        <dbReference type="Pfam" id="PF01478"/>
    </source>
</evidence>
<dbReference type="EC" id="3.4.23.43" evidence="4"/>
<dbReference type="RefSeq" id="WP_233731438.1">
    <property type="nucleotide sequence ID" value="NZ_JAJVCN010000004.1"/>
</dbReference>
<sequence length="210" mass="22037">MLIVLWAGVGAVVAILIHVWTRRLLAADRRGWLTAPPTASLLTAVLFGLLAWRIGWNIELLPYSYLAAIGVSLSIVDIVKQRLPKEMILTSAVVLGTLFGVLSIAHSDSESLVRALVGSILSAGFYLVMALASDGGLGAGDIKLGALLGLVLGWLSWSALALGVFLAACVGSTVCLLLRLINRLPENRIVPGGPFLLFGAVVAISVMPTS</sequence>
<accession>A0ABS8ZQQ4</accession>
<feature type="transmembrane region" description="Helical" evidence="2">
    <location>
        <begin position="144"/>
        <end position="168"/>
    </location>
</feature>
<feature type="transmembrane region" description="Helical" evidence="2">
    <location>
        <begin position="60"/>
        <end position="79"/>
    </location>
</feature>
<feature type="transmembrane region" description="Helical" evidence="2">
    <location>
        <begin position="112"/>
        <end position="132"/>
    </location>
</feature>
<dbReference type="GO" id="GO:0004190">
    <property type="term" value="F:aspartic-type endopeptidase activity"/>
    <property type="evidence" value="ECO:0007669"/>
    <property type="project" value="UniProtKB-EC"/>
</dbReference>
<keyword evidence="2" id="KW-0472">Membrane</keyword>
<dbReference type="PANTHER" id="PTHR30487">
    <property type="entry name" value="TYPE 4 PREPILIN-LIKE PROTEINS LEADER PEPTIDE-PROCESSING ENZYME"/>
    <property type="match status" value="1"/>
</dbReference>
<name>A0ABS8ZQQ4_9PSEU</name>
<proteinExistence type="inferred from homology"/>
<keyword evidence="4" id="KW-0378">Hydrolase</keyword>
<organism evidence="4 5">
    <name type="scientific">Kibdelosporangium philippinense</name>
    <dbReference type="NCBI Taxonomy" id="211113"/>
    <lineage>
        <taxon>Bacteria</taxon>
        <taxon>Bacillati</taxon>
        <taxon>Actinomycetota</taxon>
        <taxon>Actinomycetes</taxon>
        <taxon>Pseudonocardiales</taxon>
        <taxon>Pseudonocardiaceae</taxon>
        <taxon>Kibdelosporangium</taxon>
    </lineage>
</organism>
<evidence type="ECO:0000256" key="1">
    <source>
        <dbReference type="ARBA" id="ARBA00005801"/>
    </source>
</evidence>
<feature type="domain" description="Prepilin type IV endopeptidase peptidase" evidence="3">
    <location>
        <begin position="66"/>
        <end position="173"/>
    </location>
</feature>
<dbReference type="EMBL" id="JAJVCN010000004">
    <property type="protein sequence ID" value="MCE7009947.1"/>
    <property type="molecule type" value="Genomic_DNA"/>
</dbReference>
<dbReference type="Pfam" id="PF01478">
    <property type="entry name" value="Peptidase_A24"/>
    <property type="match status" value="1"/>
</dbReference>
<reference evidence="4 5" key="1">
    <citation type="submission" date="2021-12" db="EMBL/GenBank/DDBJ databases">
        <title>Genome sequence of Kibdelosporangium philippinense ATCC 49844.</title>
        <authorList>
            <person name="Fedorov E.A."/>
            <person name="Omeragic M."/>
            <person name="Shalygina K.F."/>
            <person name="Maclea K.S."/>
        </authorList>
    </citation>
    <scope>NUCLEOTIDE SEQUENCE [LARGE SCALE GENOMIC DNA]</scope>
    <source>
        <strain evidence="4 5">ATCC 49844</strain>
    </source>
</reference>
<dbReference type="Gene3D" id="1.20.120.1220">
    <property type="match status" value="1"/>
</dbReference>
<feature type="transmembrane region" description="Helical" evidence="2">
    <location>
        <begin position="188"/>
        <end position="207"/>
    </location>
</feature>
<keyword evidence="5" id="KW-1185">Reference proteome</keyword>
<dbReference type="InterPro" id="IPR000045">
    <property type="entry name" value="Prepilin_IV_endopep_pep"/>
</dbReference>
<protein>
    <submittedName>
        <fullName evidence="4">Prepilin peptidase</fullName>
        <ecNumber evidence="4">3.4.23.43</ecNumber>
    </submittedName>
</protein>
<feature type="transmembrane region" description="Helical" evidence="2">
    <location>
        <begin position="32"/>
        <end position="54"/>
    </location>
</feature>
<evidence type="ECO:0000313" key="4">
    <source>
        <dbReference type="EMBL" id="MCE7009947.1"/>
    </source>
</evidence>
<dbReference type="InterPro" id="IPR050882">
    <property type="entry name" value="Prepilin_peptidase/N-MTase"/>
</dbReference>
<comment type="caution">
    <text evidence="4">The sequence shown here is derived from an EMBL/GenBank/DDBJ whole genome shotgun (WGS) entry which is preliminary data.</text>
</comment>
<dbReference type="PANTHER" id="PTHR30487:SF0">
    <property type="entry name" value="PREPILIN LEADER PEPTIDASE_N-METHYLTRANSFERASE-RELATED"/>
    <property type="match status" value="1"/>
</dbReference>
<gene>
    <name evidence="4" type="ORF">LWC34_45150</name>
</gene>
<evidence type="ECO:0000256" key="2">
    <source>
        <dbReference type="SAM" id="Phobius"/>
    </source>
</evidence>